<dbReference type="PANTHER" id="PTHR30469:SF11">
    <property type="entry name" value="BLL4320 PROTEIN"/>
    <property type="match status" value="1"/>
</dbReference>
<dbReference type="OrthoDB" id="9806939at2"/>
<dbReference type="GO" id="GO:0015562">
    <property type="term" value="F:efflux transmembrane transporter activity"/>
    <property type="evidence" value="ECO:0007669"/>
    <property type="project" value="TreeGrafter"/>
</dbReference>
<dbReference type="Gene3D" id="2.40.30.170">
    <property type="match status" value="1"/>
</dbReference>
<dbReference type="Gene3D" id="2.40.50.100">
    <property type="match status" value="1"/>
</dbReference>
<dbReference type="EMBL" id="SMZO01000005">
    <property type="protein sequence ID" value="TDL90876.1"/>
    <property type="molecule type" value="Genomic_DNA"/>
</dbReference>
<keyword evidence="7" id="KW-1185">Reference proteome</keyword>
<gene>
    <name evidence="6" type="ORF">E2L05_03745</name>
</gene>
<dbReference type="Gene3D" id="2.40.420.20">
    <property type="match status" value="1"/>
</dbReference>
<feature type="domain" description="CusB-like beta-barrel" evidence="5">
    <location>
        <begin position="216"/>
        <end position="288"/>
    </location>
</feature>
<comment type="similarity">
    <text evidence="1">Belongs to the membrane fusion protein (MFP) (TC 8.A.1) family.</text>
</comment>
<sequence>MKKLLYVIASLAIVAGAYVWSFGVPGGAPTGADGQAPVTQGPGGPSGRPGGGATTVVLTPVDMQPFEDTFRAIGNSEAVSSATVTSDVSGRIVEVNLTPNALVSQGDVLVQLDARAATLSLETAQSELEQADATVARYERLQQSGNLTITDVTLSEARLTQRLAEATVAQAELALEDLTIRAPISGKIGLSDVNVGDFLTANTPIVTIDNASALLVEFELPERSVGFLALGRPVTLQTPSLTGRNFYGEIASFDSRIDDVTRSITVRARVENPDGFLWPGMTFTTRITDLSDPLLVVPSTAITWSRDGASIWFESDGKAQSMPVTILHRRDENVWLDADLPAGTMIIAEGAHKLRVGSQITDANAAPQLTEREPT</sequence>
<evidence type="ECO:0000256" key="1">
    <source>
        <dbReference type="ARBA" id="ARBA00009477"/>
    </source>
</evidence>
<feature type="compositionally biased region" description="Gly residues" evidence="3">
    <location>
        <begin position="41"/>
        <end position="53"/>
    </location>
</feature>
<evidence type="ECO:0000256" key="3">
    <source>
        <dbReference type="SAM" id="MobiDB-lite"/>
    </source>
</evidence>
<organism evidence="6 7">
    <name type="scientific">Meridianimarinicoccus aquatilis</name>
    <dbReference type="NCBI Taxonomy" id="2552766"/>
    <lineage>
        <taxon>Bacteria</taxon>
        <taxon>Pseudomonadati</taxon>
        <taxon>Pseudomonadota</taxon>
        <taxon>Alphaproteobacteria</taxon>
        <taxon>Rhodobacterales</taxon>
        <taxon>Paracoccaceae</taxon>
        <taxon>Meridianimarinicoccus</taxon>
    </lineage>
</organism>
<dbReference type="GO" id="GO:1990281">
    <property type="term" value="C:efflux pump complex"/>
    <property type="evidence" value="ECO:0007669"/>
    <property type="project" value="TreeGrafter"/>
</dbReference>
<dbReference type="NCBIfam" id="TIGR01730">
    <property type="entry name" value="RND_mfp"/>
    <property type="match status" value="1"/>
</dbReference>
<dbReference type="FunFam" id="2.40.30.170:FF:000010">
    <property type="entry name" value="Efflux RND transporter periplasmic adaptor subunit"/>
    <property type="match status" value="1"/>
</dbReference>
<reference evidence="6 7" key="1">
    <citation type="submission" date="2019-03" db="EMBL/GenBank/DDBJ databases">
        <title>Rhodobacteraceae bacterium SM1902, a new member of the family Rhodobacteraceae isolated from Yantai.</title>
        <authorList>
            <person name="Sun Y."/>
        </authorList>
    </citation>
    <scope>NUCLEOTIDE SEQUENCE [LARGE SCALE GENOMIC DNA]</scope>
    <source>
        <strain evidence="6 7">SM1902</strain>
    </source>
</reference>
<proteinExistence type="inferred from homology"/>
<protein>
    <submittedName>
        <fullName evidence="6">Efflux RND transporter periplasmic adaptor subunit</fullName>
    </submittedName>
</protein>
<dbReference type="Pfam" id="PF25954">
    <property type="entry name" value="Beta-barrel_RND_2"/>
    <property type="match status" value="1"/>
</dbReference>
<evidence type="ECO:0000256" key="2">
    <source>
        <dbReference type="SAM" id="Coils"/>
    </source>
</evidence>
<evidence type="ECO:0000313" key="7">
    <source>
        <dbReference type="Proteomes" id="UP000294562"/>
    </source>
</evidence>
<evidence type="ECO:0000259" key="5">
    <source>
        <dbReference type="Pfam" id="PF25954"/>
    </source>
</evidence>
<comment type="caution">
    <text evidence="6">The sequence shown here is derived from an EMBL/GenBank/DDBJ whole genome shotgun (WGS) entry which is preliminary data.</text>
</comment>
<feature type="region of interest" description="Disordered" evidence="3">
    <location>
        <begin position="31"/>
        <end position="53"/>
    </location>
</feature>
<accession>A0A4R6B584</accession>
<dbReference type="PANTHER" id="PTHR30469">
    <property type="entry name" value="MULTIDRUG RESISTANCE PROTEIN MDTA"/>
    <property type="match status" value="1"/>
</dbReference>
<dbReference type="InterPro" id="IPR058625">
    <property type="entry name" value="MdtA-like_BSH"/>
</dbReference>
<dbReference type="Pfam" id="PF25917">
    <property type="entry name" value="BSH_RND"/>
    <property type="match status" value="1"/>
</dbReference>
<feature type="coiled-coil region" evidence="2">
    <location>
        <begin position="114"/>
        <end position="141"/>
    </location>
</feature>
<evidence type="ECO:0000313" key="6">
    <source>
        <dbReference type="EMBL" id="TDL90876.1"/>
    </source>
</evidence>
<dbReference type="Proteomes" id="UP000294562">
    <property type="component" value="Unassembled WGS sequence"/>
</dbReference>
<dbReference type="InterPro" id="IPR006143">
    <property type="entry name" value="RND_pump_MFP"/>
</dbReference>
<dbReference type="SUPFAM" id="SSF111369">
    <property type="entry name" value="HlyD-like secretion proteins"/>
    <property type="match status" value="1"/>
</dbReference>
<feature type="domain" description="Multidrug resistance protein MdtA-like barrel-sandwich hybrid" evidence="4">
    <location>
        <begin position="82"/>
        <end position="204"/>
    </location>
</feature>
<dbReference type="Gene3D" id="1.10.287.470">
    <property type="entry name" value="Helix hairpin bin"/>
    <property type="match status" value="1"/>
</dbReference>
<evidence type="ECO:0000259" key="4">
    <source>
        <dbReference type="Pfam" id="PF25917"/>
    </source>
</evidence>
<keyword evidence="2" id="KW-0175">Coiled coil</keyword>
<dbReference type="InterPro" id="IPR058792">
    <property type="entry name" value="Beta-barrel_RND_2"/>
</dbReference>
<name>A0A4R6B584_9RHOB</name>
<dbReference type="AlphaFoldDB" id="A0A4R6B584"/>
<dbReference type="RefSeq" id="WP_133341548.1">
    <property type="nucleotide sequence ID" value="NZ_SMZO01000005.1"/>
</dbReference>